<keyword evidence="3" id="KW-0560">Oxidoreductase</keyword>
<dbReference type="InterPro" id="IPR002347">
    <property type="entry name" value="SDR_fam"/>
</dbReference>
<comment type="caution">
    <text evidence="5">The sequence shown here is derived from an EMBL/GenBank/DDBJ whole genome shotgun (WGS) entry which is preliminary data.</text>
</comment>
<dbReference type="PRINTS" id="PR00081">
    <property type="entry name" value="GDHRDH"/>
</dbReference>
<dbReference type="PROSITE" id="PS00061">
    <property type="entry name" value="ADH_SHORT"/>
    <property type="match status" value="1"/>
</dbReference>
<gene>
    <name evidence="5" type="ORF">E1292_22770</name>
</gene>
<organism evidence="5 6">
    <name type="scientific">Nonomuraea deserti</name>
    <dbReference type="NCBI Taxonomy" id="1848322"/>
    <lineage>
        <taxon>Bacteria</taxon>
        <taxon>Bacillati</taxon>
        <taxon>Actinomycetota</taxon>
        <taxon>Actinomycetes</taxon>
        <taxon>Streptosporangiales</taxon>
        <taxon>Streptosporangiaceae</taxon>
        <taxon>Nonomuraea</taxon>
    </lineage>
</organism>
<keyword evidence="6" id="KW-1185">Reference proteome</keyword>
<dbReference type="RefSeq" id="WP_132597248.1">
    <property type="nucleotide sequence ID" value="NZ_SMKO01000061.1"/>
</dbReference>
<accession>A0A4R4VRG5</accession>
<evidence type="ECO:0000256" key="3">
    <source>
        <dbReference type="ARBA" id="ARBA00023002"/>
    </source>
</evidence>
<reference evidence="5 6" key="1">
    <citation type="submission" date="2019-03" db="EMBL/GenBank/DDBJ databases">
        <title>Draft genome sequences of novel Actinobacteria.</title>
        <authorList>
            <person name="Sahin N."/>
            <person name="Ay H."/>
            <person name="Saygin H."/>
        </authorList>
    </citation>
    <scope>NUCLEOTIDE SEQUENCE [LARGE SCALE GENOMIC DNA]</scope>
    <source>
        <strain evidence="5 6">KC310</strain>
    </source>
</reference>
<dbReference type="Pfam" id="PF00106">
    <property type="entry name" value="adh_short"/>
    <property type="match status" value="1"/>
</dbReference>
<comment type="similarity">
    <text evidence="1 4">Belongs to the short-chain dehydrogenases/reductases (SDR) family.</text>
</comment>
<dbReference type="EMBL" id="SMKO01000061">
    <property type="protein sequence ID" value="TDD02770.1"/>
    <property type="molecule type" value="Genomic_DNA"/>
</dbReference>
<proteinExistence type="inferred from homology"/>
<evidence type="ECO:0000256" key="1">
    <source>
        <dbReference type="ARBA" id="ARBA00006484"/>
    </source>
</evidence>
<dbReference type="PANTHER" id="PTHR43391">
    <property type="entry name" value="RETINOL DEHYDROGENASE-RELATED"/>
    <property type="match status" value="1"/>
</dbReference>
<sequence length="294" mass="30753">MDLPNTTSFITGAAQGIGLGIARAIAREGGRLAIADIDDAALGEAAAELAELTEVAAFHLDVRDREAYARVADEAEARLGPVMVLCNNAGLAFPERPADMTYELWDLALDINLGGVVNGVQTFLPRMLRRGGPAHIVNTASAAGLIGAGVGPMYTSSKFAVVGLSESLRHQLETAGHPVGVTVLCPGGVASNIARSSRSLVASQHGGPELRRAQDRIDQLMPRIDAAVARFGVPTDTVGDLVIRAVRANDLYVLTDRAGIDLVTARTRAILSAMPETGPVEGDLDNVRAAVHEP</sequence>
<dbReference type="PRINTS" id="PR00080">
    <property type="entry name" value="SDRFAMILY"/>
</dbReference>
<evidence type="ECO:0000313" key="5">
    <source>
        <dbReference type="EMBL" id="TDD02770.1"/>
    </source>
</evidence>
<dbReference type="GO" id="GO:0016491">
    <property type="term" value="F:oxidoreductase activity"/>
    <property type="evidence" value="ECO:0007669"/>
    <property type="project" value="UniProtKB-KW"/>
</dbReference>
<evidence type="ECO:0000256" key="4">
    <source>
        <dbReference type="RuleBase" id="RU000363"/>
    </source>
</evidence>
<name>A0A4R4VRG5_9ACTN</name>
<evidence type="ECO:0000313" key="6">
    <source>
        <dbReference type="Proteomes" id="UP000295258"/>
    </source>
</evidence>
<dbReference type="CDD" id="cd05233">
    <property type="entry name" value="SDR_c"/>
    <property type="match status" value="1"/>
</dbReference>
<dbReference type="AlphaFoldDB" id="A0A4R4VRG5"/>
<dbReference type="InterPro" id="IPR020904">
    <property type="entry name" value="Sc_DH/Rdtase_CS"/>
</dbReference>
<dbReference type="Gene3D" id="3.40.50.720">
    <property type="entry name" value="NAD(P)-binding Rossmann-like Domain"/>
    <property type="match status" value="1"/>
</dbReference>
<dbReference type="PANTHER" id="PTHR43391:SF14">
    <property type="entry name" value="DEHYDROGENASE_REDUCTASE SDR FAMILY PROTEIN 7-LIKE"/>
    <property type="match status" value="1"/>
</dbReference>
<dbReference type="Proteomes" id="UP000295258">
    <property type="component" value="Unassembled WGS sequence"/>
</dbReference>
<dbReference type="SUPFAM" id="SSF51735">
    <property type="entry name" value="NAD(P)-binding Rossmann-fold domains"/>
    <property type="match status" value="1"/>
</dbReference>
<protein>
    <submittedName>
        <fullName evidence="5">SDR family NAD(P)-dependent oxidoreductase</fullName>
    </submittedName>
</protein>
<keyword evidence="2" id="KW-0521">NADP</keyword>
<dbReference type="InterPro" id="IPR036291">
    <property type="entry name" value="NAD(P)-bd_dom_sf"/>
</dbReference>
<evidence type="ECO:0000256" key="2">
    <source>
        <dbReference type="ARBA" id="ARBA00022857"/>
    </source>
</evidence>